<reference evidence="2" key="1">
    <citation type="submission" date="2013-09" db="EMBL/GenBank/DDBJ databases">
        <title>Corchorus olitorius genome sequencing.</title>
        <authorList>
            <person name="Alam M."/>
            <person name="Haque M.S."/>
            <person name="Islam M.S."/>
            <person name="Emdad E.M."/>
            <person name="Islam M.M."/>
            <person name="Ahmed B."/>
            <person name="Halim A."/>
            <person name="Hossen Q.M.M."/>
            <person name="Hossain M.Z."/>
            <person name="Ahmed R."/>
            <person name="Khan M.M."/>
            <person name="Islam R."/>
            <person name="Rashid M.M."/>
            <person name="Khan S.A."/>
            <person name="Rahman M.S."/>
            <person name="Alam M."/>
            <person name="Yahiya A.S."/>
            <person name="Khan M.S."/>
            <person name="Azam M.S."/>
            <person name="Haque T."/>
            <person name="Lashkar M.Z.H."/>
            <person name="Akhand A.I."/>
            <person name="Morshed G."/>
            <person name="Roy S."/>
            <person name="Uddin K.S."/>
            <person name="Rabeya T."/>
            <person name="Hossain A.S."/>
            <person name="Chowdhury A."/>
            <person name="Snigdha A.R."/>
            <person name="Mortoza M.S."/>
            <person name="Matin S.A."/>
            <person name="Hoque S.M.E."/>
            <person name="Islam M.K."/>
            <person name="Roy D.K."/>
            <person name="Haider R."/>
            <person name="Moosa M.M."/>
            <person name="Elias S.M."/>
            <person name="Hasan A.M."/>
            <person name="Jahan S."/>
            <person name="Shafiuddin M."/>
            <person name="Mahmood N."/>
            <person name="Shommy N.S."/>
        </authorList>
    </citation>
    <scope>NUCLEOTIDE SEQUENCE [LARGE SCALE GENOMIC DNA]</scope>
    <source>
        <strain evidence="2">cv. O-4</strain>
    </source>
</reference>
<sequence>MPDITISSGLIPFLCRVHLRNRLDFIRYPFWRDTTRFGVFSAYQKNVCSWNHPLSSNERAYANMSYGAKAGLKLDHKKEVRKFSLAEDLKELGRGFFSMVTWITNGTCDLRRIREARGWLNRYRLKEGEIRLPDRRPNLWFRFLVLSPFYRHLILILSDVRRKANANVDDKISLSPMLERKPSTVPKEDAKKETQKSVLGGYRLFFEQIKAEVRPIGTSLVNLFVSGKCAISYLGFTLRAGGLSRDQFGNLLAGFRRKLGTSTSLASELWAIRDRLQLIQQEQLKQMKFLLPTWSLSHERSYCPLRVLIPP</sequence>
<proteinExistence type="predicted"/>
<evidence type="ECO:0000313" key="2">
    <source>
        <dbReference type="Proteomes" id="UP000187203"/>
    </source>
</evidence>
<organism evidence="1 2">
    <name type="scientific">Corchorus olitorius</name>
    <dbReference type="NCBI Taxonomy" id="93759"/>
    <lineage>
        <taxon>Eukaryota</taxon>
        <taxon>Viridiplantae</taxon>
        <taxon>Streptophyta</taxon>
        <taxon>Embryophyta</taxon>
        <taxon>Tracheophyta</taxon>
        <taxon>Spermatophyta</taxon>
        <taxon>Magnoliopsida</taxon>
        <taxon>eudicotyledons</taxon>
        <taxon>Gunneridae</taxon>
        <taxon>Pentapetalae</taxon>
        <taxon>rosids</taxon>
        <taxon>malvids</taxon>
        <taxon>Malvales</taxon>
        <taxon>Malvaceae</taxon>
        <taxon>Grewioideae</taxon>
        <taxon>Apeibeae</taxon>
        <taxon>Corchorus</taxon>
    </lineage>
</organism>
<gene>
    <name evidence="1" type="ORF">COLO4_34411</name>
</gene>
<comment type="caution">
    <text evidence="1">The sequence shown here is derived from an EMBL/GenBank/DDBJ whole genome shotgun (WGS) entry which is preliminary data.</text>
</comment>
<dbReference type="AlphaFoldDB" id="A0A1R3GKX0"/>
<dbReference type="EMBL" id="AWUE01022390">
    <property type="protein sequence ID" value="OMO58707.1"/>
    <property type="molecule type" value="Genomic_DNA"/>
</dbReference>
<protein>
    <submittedName>
        <fullName evidence="1">Uncharacterized protein</fullName>
    </submittedName>
</protein>
<dbReference type="Proteomes" id="UP000187203">
    <property type="component" value="Unassembled WGS sequence"/>
</dbReference>
<name>A0A1R3GKX0_9ROSI</name>
<accession>A0A1R3GKX0</accession>
<keyword evidence="2" id="KW-1185">Reference proteome</keyword>
<evidence type="ECO:0000313" key="1">
    <source>
        <dbReference type="EMBL" id="OMO58707.1"/>
    </source>
</evidence>